<evidence type="ECO:0000256" key="2">
    <source>
        <dbReference type="ARBA" id="ARBA00023004"/>
    </source>
</evidence>
<dbReference type="PANTHER" id="PTHR43105:SF4">
    <property type="entry name" value="PROTEIN YDEP"/>
    <property type="match status" value="1"/>
</dbReference>
<dbReference type="AlphaFoldDB" id="A0A857J696"/>
<dbReference type="GO" id="GO:0008863">
    <property type="term" value="F:formate dehydrogenase (NAD+) activity"/>
    <property type="evidence" value="ECO:0007669"/>
    <property type="project" value="InterPro"/>
</dbReference>
<dbReference type="GO" id="GO:0016020">
    <property type="term" value="C:membrane"/>
    <property type="evidence" value="ECO:0007669"/>
    <property type="project" value="TreeGrafter"/>
</dbReference>
<dbReference type="GO" id="GO:0051539">
    <property type="term" value="F:4 iron, 4 sulfur cluster binding"/>
    <property type="evidence" value="ECO:0007669"/>
    <property type="project" value="InterPro"/>
</dbReference>
<keyword evidence="3" id="KW-0411">Iron-sulfur</keyword>
<dbReference type="NCBIfam" id="TIGR01701">
    <property type="entry name" value="Fdhalpha-like"/>
    <property type="match status" value="1"/>
</dbReference>
<evidence type="ECO:0000313" key="6">
    <source>
        <dbReference type="Proteomes" id="UP000464787"/>
    </source>
</evidence>
<dbReference type="SUPFAM" id="SSF53706">
    <property type="entry name" value="Formate dehydrogenase/DMSO reductase, domains 1-3"/>
    <property type="match status" value="1"/>
</dbReference>
<dbReference type="InterPro" id="IPR010046">
    <property type="entry name" value="Mopterin_OxRdtse_a_bac"/>
</dbReference>
<keyword evidence="2" id="KW-0408">Iron</keyword>
<dbReference type="InterPro" id="IPR009010">
    <property type="entry name" value="Asp_de-COase-like_dom_sf"/>
</dbReference>
<evidence type="ECO:0000259" key="4">
    <source>
        <dbReference type="Pfam" id="PF00384"/>
    </source>
</evidence>
<dbReference type="PANTHER" id="PTHR43105">
    <property type="entry name" value="RESPIRATORY NITRATE REDUCTASE"/>
    <property type="match status" value="1"/>
</dbReference>
<dbReference type="RefSeq" id="WP_160553322.1">
    <property type="nucleotide sequence ID" value="NZ_CP047650.1"/>
</dbReference>
<sequence length="689" mass="74891">MARRPQADAEFFARHRLAELEAWDDHALEAAGRLTTPLRWHADSDRYLPVSWDQAFAGIAAELQALRRDDARAAVFCCGGQASTEAAYLLQLLARLYGNNNLCSASELCQEASAVALPLSIGVEGGTVTRKDFAQTDAIFIFGQNVNAADTGFLHDLQEARKRGVPVVSFNPLRERGLLAFTAEQVPRDMLTPARTTVSTQYLQLRNGGDLAALTGLCKAVLALDDQAQAARLPRVLDTPFIARHTQGFEAFKAAMRASSWQTIEALSGLPRVELEQAAQVFARARNAICIYGSGLTQHRQGVRHVQMLVDLLLLGGHIGRPGAGIHPMHGHSNAQGQRSVGLRTAPGHTLRHRLARLYGFEPPHESGLNLLQTCEGMLDGGVRAFVGLGGNFLREVPDTPRVEAAWRQLRLTVQIATRLRRSHVLHGASAWLLPALDATEIDRQSGLEQALSSEDATGRVNASRGAASPASAELLSECAILARLAQATLEPNPRVPWQAWAQDYSRIRDAIAQTWPEDFQDFNGRLRTHGGFLRPRPARQRLWHTESGKACFLGQGPLEAEPATARDDDPVLRLMLLSSDEQSGSTVHGPDDRSRGIRGGRRVLLLHRSDIARLGMAEGQLVDASCAIDDGVERCVRGLRIVAYDIPPGSAAGYYPECNPLLPLARHGGPASVAAAKAIAIRLRAMPR</sequence>
<dbReference type="InterPro" id="IPR050123">
    <property type="entry name" value="Prok_molybdopt-oxidoreductase"/>
</dbReference>
<evidence type="ECO:0000256" key="3">
    <source>
        <dbReference type="ARBA" id="ARBA00023014"/>
    </source>
</evidence>
<dbReference type="Gene3D" id="3.40.50.740">
    <property type="match status" value="1"/>
</dbReference>
<evidence type="ECO:0000313" key="5">
    <source>
        <dbReference type="EMBL" id="QHI99510.1"/>
    </source>
</evidence>
<evidence type="ECO:0000256" key="1">
    <source>
        <dbReference type="ARBA" id="ARBA00022723"/>
    </source>
</evidence>
<proteinExistence type="predicted"/>
<dbReference type="GO" id="GO:0030151">
    <property type="term" value="F:molybdenum ion binding"/>
    <property type="evidence" value="ECO:0007669"/>
    <property type="project" value="InterPro"/>
</dbReference>
<dbReference type="Proteomes" id="UP000464787">
    <property type="component" value="Chromosome"/>
</dbReference>
<dbReference type="Gene3D" id="3.40.228.10">
    <property type="entry name" value="Dimethylsulfoxide Reductase, domain 2"/>
    <property type="match status" value="1"/>
</dbReference>
<keyword evidence="6" id="KW-1185">Reference proteome</keyword>
<feature type="domain" description="Molybdopterin oxidoreductase" evidence="4">
    <location>
        <begin position="33"/>
        <end position="416"/>
    </location>
</feature>
<reference evidence="5 6" key="1">
    <citation type="submission" date="2020-01" db="EMBL/GenBank/DDBJ databases">
        <title>Genome sequencing of strain KACC 21265.</title>
        <authorList>
            <person name="Heo J."/>
            <person name="Kim S.-J."/>
            <person name="Kim J.-S."/>
            <person name="Hong S.-B."/>
            <person name="Kwon S.-W."/>
        </authorList>
    </citation>
    <scope>NUCLEOTIDE SEQUENCE [LARGE SCALE GENOMIC DNA]</scope>
    <source>
        <strain evidence="5 6">KACC 21265</strain>
    </source>
</reference>
<dbReference type="Pfam" id="PF00384">
    <property type="entry name" value="Molybdopterin"/>
    <property type="match status" value="1"/>
</dbReference>
<protein>
    <submittedName>
        <fullName evidence="5">FdhF/YdeP family oxidoreductase</fullName>
    </submittedName>
</protein>
<accession>A0A857J696</accession>
<name>A0A857J696_9BURK</name>
<keyword evidence="1" id="KW-0479">Metal-binding</keyword>
<dbReference type="KEGG" id="xyk:GT347_16950"/>
<organism evidence="5 6">
    <name type="scientific">Xylophilus rhododendri</name>
    <dbReference type="NCBI Taxonomy" id="2697032"/>
    <lineage>
        <taxon>Bacteria</taxon>
        <taxon>Pseudomonadati</taxon>
        <taxon>Pseudomonadota</taxon>
        <taxon>Betaproteobacteria</taxon>
        <taxon>Burkholderiales</taxon>
        <taxon>Xylophilus</taxon>
    </lineage>
</organism>
<dbReference type="InterPro" id="IPR006656">
    <property type="entry name" value="Mopterin_OxRdtase"/>
</dbReference>
<dbReference type="SUPFAM" id="SSF50692">
    <property type="entry name" value="ADC-like"/>
    <property type="match status" value="1"/>
</dbReference>
<gene>
    <name evidence="5" type="ORF">GT347_16950</name>
</gene>
<dbReference type="EMBL" id="CP047650">
    <property type="protein sequence ID" value="QHI99510.1"/>
    <property type="molecule type" value="Genomic_DNA"/>
</dbReference>